<dbReference type="Pfam" id="PF00581">
    <property type="entry name" value="Rhodanese"/>
    <property type="match status" value="1"/>
</dbReference>
<feature type="transmembrane region" description="Helical" evidence="1">
    <location>
        <begin position="12"/>
        <end position="29"/>
    </location>
</feature>
<dbReference type="PROSITE" id="PS50206">
    <property type="entry name" value="RHODANESE_3"/>
    <property type="match status" value="1"/>
</dbReference>
<keyword evidence="3" id="KW-0614">Plasmid</keyword>
<dbReference type="SUPFAM" id="SSF52821">
    <property type="entry name" value="Rhodanese/Cell cycle control phosphatase"/>
    <property type="match status" value="1"/>
</dbReference>
<feature type="transmembrane region" description="Helical" evidence="1">
    <location>
        <begin position="124"/>
        <end position="143"/>
    </location>
</feature>
<feature type="transmembrane region" description="Helical" evidence="1">
    <location>
        <begin position="89"/>
        <end position="117"/>
    </location>
</feature>
<geneLocation type="plasmid" evidence="3 4">
    <name>pFA1</name>
</geneLocation>
<sequence length="399" mass="43877">MAPLVPEYINEHFGLLIAVVIGFGFGFALEQAGFSSTRKLAGLFYGYDFTVLRVFFTAGVTAMLGTLMLSKFGWLDLELIYINPTYLQAAVIGGSVMGLGFIIGGFCPGTSVVSAAIGRIDGMVFVVGGALGVFLFGELYPWLHDYYLADYMGAPLLGEWLSVSKETMAIAITLVALFAFAFTYFVEKRVNGESSEFRNPKTLKRVGGFSALLLIPAILIISTPDFKDGILEESKLSENLGEIQSYSPDKLAYTIMNPEDLQVNLIDVRDSLAFAKGNLPTSFNIPLKGLLDSKWEAVLKGPNRLNIFYAEDEKQAQRACFIANKLGYGNAFILKGGKSHFEETIFSEKALGDNPTIQDRFDQRFREKARIALPRIATERKLKPIAKPKKKKKAQGGCT</sequence>
<proteinExistence type="predicted"/>
<dbReference type="InterPro" id="IPR007272">
    <property type="entry name" value="Sulf_transp_TsuA/YedE"/>
</dbReference>
<evidence type="ECO:0000256" key="1">
    <source>
        <dbReference type="SAM" id="Phobius"/>
    </source>
</evidence>
<keyword evidence="1" id="KW-0812">Transmembrane</keyword>
<dbReference type="Pfam" id="PF04143">
    <property type="entry name" value="Sulf_transp"/>
    <property type="match status" value="1"/>
</dbReference>
<feature type="transmembrane region" description="Helical" evidence="1">
    <location>
        <begin position="206"/>
        <end position="224"/>
    </location>
</feature>
<evidence type="ECO:0000313" key="4">
    <source>
        <dbReference type="Proteomes" id="UP001348817"/>
    </source>
</evidence>
<dbReference type="KEGG" id="fax:FUAX_40330"/>
<gene>
    <name evidence="3" type="ORF">FUAX_40330</name>
</gene>
<feature type="transmembrane region" description="Helical" evidence="1">
    <location>
        <begin position="50"/>
        <end position="69"/>
    </location>
</feature>
<dbReference type="AlphaFoldDB" id="A0AAU9CHG2"/>
<accession>A0AAU9CHG2</accession>
<keyword evidence="1" id="KW-0472">Membrane</keyword>
<dbReference type="EMBL" id="AP025315">
    <property type="protein sequence ID" value="BDD11601.1"/>
    <property type="molecule type" value="Genomic_DNA"/>
</dbReference>
<dbReference type="SMART" id="SM00450">
    <property type="entry name" value="RHOD"/>
    <property type="match status" value="1"/>
</dbReference>
<protein>
    <recommendedName>
        <fullName evidence="2">Rhodanese domain-containing protein</fullName>
    </recommendedName>
</protein>
<dbReference type="Gene3D" id="3.40.250.10">
    <property type="entry name" value="Rhodanese-like domain"/>
    <property type="match status" value="1"/>
</dbReference>
<evidence type="ECO:0000259" key="2">
    <source>
        <dbReference type="PROSITE" id="PS50206"/>
    </source>
</evidence>
<keyword evidence="1" id="KW-1133">Transmembrane helix</keyword>
<dbReference type="InterPro" id="IPR001763">
    <property type="entry name" value="Rhodanese-like_dom"/>
</dbReference>
<organism evidence="3 4">
    <name type="scientific">Fulvitalea axinellae</name>
    <dbReference type="NCBI Taxonomy" id="1182444"/>
    <lineage>
        <taxon>Bacteria</taxon>
        <taxon>Pseudomonadati</taxon>
        <taxon>Bacteroidota</taxon>
        <taxon>Cytophagia</taxon>
        <taxon>Cytophagales</taxon>
        <taxon>Persicobacteraceae</taxon>
        <taxon>Fulvitalea</taxon>
    </lineage>
</organism>
<dbReference type="CDD" id="cd00158">
    <property type="entry name" value="RHOD"/>
    <property type="match status" value="1"/>
</dbReference>
<reference evidence="3 4" key="1">
    <citation type="submission" date="2021-12" db="EMBL/GenBank/DDBJ databases">
        <title>Genome sequencing of bacteria with rrn-lacking chromosome and rrn-plasmid.</title>
        <authorList>
            <person name="Anda M."/>
            <person name="Iwasaki W."/>
        </authorList>
    </citation>
    <scope>NUCLEOTIDE SEQUENCE [LARGE SCALE GENOMIC DNA]</scope>
    <source>
        <strain evidence="3 4">DSM 100852</strain>
        <plasmid evidence="3 4">pFA1</plasmid>
    </source>
</reference>
<dbReference type="Proteomes" id="UP001348817">
    <property type="component" value="Plasmid pFA1"/>
</dbReference>
<evidence type="ECO:0000313" key="3">
    <source>
        <dbReference type="EMBL" id="BDD11601.1"/>
    </source>
</evidence>
<name>A0AAU9CHG2_9BACT</name>
<feature type="transmembrane region" description="Helical" evidence="1">
    <location>
        <begin position="167"/>
        <end position="186"/>
    </location>
</feature>
<feature type="domain" description="Rhodanese" evidence="2">
    <location>
        <begin position="262"/>
        <end position="350"/>
    </location>
</feature>
<keyword evidence="4" id="KW-1185">Reference proteome</keyword>
<dbReference type="RefSeq" id="WP_338394733.1">
    <property type="nucleotide sequence ID" value="NZ_AP025315.1"/>
</dbReference>
<dbReference type="InterPro" id="IPR036873">
    <property type="entry name" value="Rhodanese-like_dom_sf"/>
</dbReference>